<protein>
    <submittedName>
        <fullName evidence="1">Uncharacterized protein</fullName>
    </submittedName>
</protein>
<reference evidence="1" key="1">
    <citation type="submission" date="2019-08" db="EMBL/GenBank/DDBJ databases">
        <authorList>
            <person name="Kucharzyk K."/>
            <person name="Murdoch R.W."/>
            <person name="Higgins S."/>
            <person name="Loffler F."/>
        </authorList>
    </citation>
    <scope>NUCLEOTIDE SEQUENCE</scope>
</reference>
<proteinExistence type="predicted"/>
<sequence length="200" mass="22596">MLTHGVEQHGDLRVAQVVAERGHGPRLGRSRRLNAVQHHQRRIVGRIGIHVGVEHQLRPHTEQAALDVGRIAVAARACALHQAVAFVVQSKLRSLQFAGGECLRIHGLHIRVLERHDVARQRLQVRVALRRKAVNHRRHRPGRRAMARGEAVLKVCVQIVRRPRHGRTGFRCQRRHVPAVQQAARKLLCAALLARKLVAR</sequence>
<dbReference type="AlphaFoldDB" id="A0A645GPD6"/>
<name>A0A645GPD6_9ZZZZ</name>
<organism evidence="1">
    <name type="scientific">bioreactor metagenome</name>
    <dbReference type="NCBI Taxonomy" id="1076179"/>
    <lineage>
        <taxon>unclassified sequences</taxon>
        <taxon>metagenomes</taxon>
        <taxon>ecological metagenomes</taxon>
    </lineage>
</organism>
<evidence type="ECO:0000313" key="1">
    <source>
        <dbReference type="EMBL" id="MPN28575.1"/>
    </source>
</evidence>
<accession>A0A645GPD6</accession>
<comment type="caution">
    <text evidence="1">The sequence shown here is derived from an EMBL/GenBank/DDBJ whole genome shotgun (WGS) entry which is preliminary data.</text>
</comment>
<dbReference type="EMBL" id="VSSQ01078924">
    <property type="protein sequence ID" value="MPN28575.1"/>
    <property type="molecule type" value="Genomic_DNA"/>
</dbReference>
<gene>
    <name evidence="1" type="ORF">SDC9_176017</name>
</gene>